<dbReference type="InterPro" id="IPR036396">
    <property type="entry name" value="Cyt_P450_sf"/>
</dbReference>
<dbReference type="GO" id="GO:0008395">
    <property type="term" value="F:steroid hydroxylase activity"/>
    <property type="evidence" value="ECO:0007669"/>
    <property type="project" value="TreeGrafter"/>
</dbReference>
<dbReference type="PANTHER" id="PTHR46696">
    <property type="entry name" value="P450, PUTATIVE (EUROFUNG)-RELATED"/>
    <property type="match status" value="1"/>
</dbReference>
<protein>
    <submittedName>
        <fullName evidence="7">Unannotated protein</fullName>
    </submittedName>
</protein>
<keyword evidence="5" id="KW-0408">Iron</keyword>
<dbReference type="SUPFAM" id="SSF48264">
    <property type="entry name" value="Cytochrome P450"/>
    <property type="match status" value="1"/>
</dbReference>
<evidence type="ECO:0000256" key="3">
    <source>
        <dbReference type="ARBA" id="ARBA00022723"/>
    </source>
</evidence>
<keyword evidence="3" id="KW-0479">Metal-binding</keyword>
<proteinExistence type="inferred from homology"/>
<dbReference type="PRINTS" id="PR00359">
    <property type="entry name" value="BP450"/>
</dbReference>
<evidence type="ECO:0000256" key="5">
    <source>
        <dbReference type="ARBA" id="ARBA00023004"/>
    </source>
</evidence>
<sequence length="423" mass="47411">MAIIEDQTVDGEQIDVLDPALYQGDPYPTYAWLRANDPVHWDAKNQLWVISRYADVVKVSLNNKIFCSGEGIRPEQSYDLSLIGLDEPRHLQQRRLINRGFTPRAIRALEQHIREIVSESLDRIASLGSCDFATDVAVPVPITIIAELMGLPVEDRERFWHWSDDMMNAAVATDPEDPRAVAGATAFVEYTTYLSVMLEARRNLYRDHKAALEAGTTPPELPDDLVMKLVAAAEDGVLTEDQDIHQDELLGFLVLVVVAGNETTRNAMSGAMVVLSENPDQWRRLVEDPTLFETGVDEMIRWVTPVMNFARTATCDTDLLGPMIRKGEKVLMLYQSANRDADHFADPDAFRVDRSPNDHLAFGIGNHFCLGIHLARLEVRVVFEEIARRFPDMRIAPGAGPVYAKANFVRGIESLPVVFTPES</sequence>
<evidence type="ECO:0000256" key="6">
    <source>
        <dbReference type="ARBA" id="ARBA00023033"/>
    </source>
</evidence>
<dbReference type="FunFam" id="1.10.630.10:FF:000018">
    <property type="entry name" value="Cytochrome P450 monooxygenase"/>
    <property type="match status" value="1"/>
</dbReference>
<reference evidence="7" key="1">
    <citation type="submission" date="2020-05" db="EMBL/GenBank/DDBJ databases">
        <authorList>
            <person name="Chiriac C."/>
            <person name="Salcher M."/>
            <person name="Ghai R."/>
            <person name="Kavagutti S V."/>
        </authorList>
    </citation>
    <scope>NUCLEOTIDE SEQUENCE</scope>
</reference>
<dbReference type="InterPro" id="IPR002397">
    <property type="entry name" value="Cyt_P450_B"/>
</dbReference>
<gene>
    <name evidence="7" type="ORF">UFOPK1835_00124</name>
</gene>
<evidence type="ECO:0000256" key="1">
    <source>
        <dbReference type="ARBA" id="ARBA00010617"/>
    </source>
</evidence>
<keyword evidence="6" id="KW-0503">Monooxygenase</keyword>
<name>A0A6J6GD75_9ZZZZ</name>
<evidence type="ECO:0000256" key="4">
    <source>
        <dbReference type="ARBA" id="ARBA00023002"/>
    </source>
</evidence>
<dbReference type="InterPro" id="IPR001128">
    <property type="entry name" value="Cyt_P450"/>
</dbReference>
<evidence type="ECO:0000256" key="2">
    <source>
        <dbReference type="ARBA" id="ARBA00022617"/>
    </source>
</evidence>
<dbReference type="GO" id="GO:0005506">
    <property type="term" value="F:iron ion binding"/>
    <property type="evidence" value="ECO:0007669"/>
    <property type="project" value="InterPro"/>
</dbReference>
<keyword evidence="4" id="KW-0560">Oxidoreductase</keyword>
<dbReference type="InterPro" id="IPR017972">
    <property type="entry name" value="Cyt_P450_CS"/>
</dbReference>
<dbReference type="PANTHER" id="PTHR46696:SF4">
    <property type="entry name" value="BIOTIN BIOSYNTHESIS CYTOCHROME P450"/>
    <property type="match status" value="1"/>
</dbReference>
<comment type="similarity">
    <text evidence="1">Belongs to the cytochrome P450 family.</text>
</comment>
<organism evidence="7">
    <name type="scientific">freshwater metagenome</name>
    <dbReference type="NCBI Taxonomy" id="449393"/>
    <lineage>
        <taxon>unclassified sequences</taxon>
        <taxon>metagenomes</taxon>
        <taxon>ecological metagenomes</taxon>
    </lineage>
</organism>
<dbReference type="EMBL" id="CAEZUP010000003">
    <property type="protein sequence ID" value="CAB4597024.1"/>
    <property type="molecule type" value="Genomic_DNA"/>
</dbReference>
<dbReference type="CDD" id="cd11033">
    <property type="entry name" value="CYP142-like"/>
    <property type="match status" value="1"/>
</dbReference>
<dbReference type="Pfam" id="PF00067">
    <property type="entry name" value="p450"/>
    <property type="match status" value="1"/>
</dbReference>
<dbReference type="GO" id="GO:0020037">
    <property type="term" value="F:heme binding"/>
    <property type="evidence" value="ECO:0007669"/>
    <property type="project" value="InterPro"/>
</dbReference>
<accession>A0A6J6GD75</accession>
<dbReference type="GO" id="GO:0006707">
    <property type="term" value="P:cholesterol catabolic process"/>
    <property type="evidence" value="ECO:0007669"/>
    <property type="project" value="TreeGrafter"/>
</dbReference>
<dbReference type="Gene3D" id="1.10.630.10">
    <property type="entry name" value="Cytochrome P450"/>
    <property type="match status" value="1"/>
</dbReference>
<dbReference type="PROSITE" id="PS00086">
    <property type="entry name" value="CYTOCHROME_P450"/>
    <property type="match status" value="1"/>
</dbReference>
<evidence type="ECO:0000313" key="7">
    <source>
        <dbReference type="EMBL" id="CAB4597024.1"/>
    </source>
</evidence>
<dbReference type="GO" id="GO:0036199">
    <property type="term" value="F:cholest-4-en-3-one 26-monooxygenase activity"/>
    <property type="evidence" value="ECO:0007669"/>
    <property type="project" value="TreeGrafter"/>
</dbReference>
<dbReference type="AlphaFoldDB" id="A0A6J6GD75"/>
<dbReference type="PRINTS" id="PR00385">
    <property type="entry name" value="P450"/>
</dbReference>
<keyword evidence="2" id="KW-0349">Heme</keyword>